<sequence length="297" mass="32072">MVGMDLLRHLSFFVAVAEEGHFGNAATRLGMTQPPLSQGLRRLEQRLGTELVSRSARGVGLTEAGRHLLPRARLLVNDAARFEDEARRLAVGSDAVVRWGVTPALGDDVVVRCVRVLRDADRAHRTRVMTRTAATTDLVEEVRSGSLDVAVIEHPALLTGLGSGPVLKIRRWVVVPDDHPAATARQPQVRMLRGLTLSTGPRSDNPPAHDLFVDLWRARGLDPDVVVAPGPREVLAHVAAGGCFGVTTTSPTDMPGVAWLDLVRHDLALRVRIVWRSGSDVSVSAGALDRVLLKGGR</sequence>
<dbReference type="Pfam" id="PF03466">
    <property type="entry name" value="LysR_substrate"/>
    <property type="match status" value="1"/>
</dbReference>
<evidence type="ECO:0000256" key="5">
    <source>
        <dbReference type="ARBA" id="ARBA00023163"/>
    </source>
</evidence>
<evidence type="ECO:0000256" key="4">
    <source>
        <dbReference type="ARBA" id="ARBA00023159"/>
    </source>
</evidence>
<keyword evidence="3" id="KW-0238">DNA-binding</keyword>
<reference evidence="7 8" key="1">
    <citation type="submission" date="2017-05" db="EMBL/GenBank/DDBJ databases">
        <title>Isolation of Rhodococcus sp. S2-17 biodegrading of BP-3.</title>
        <authorList>
            <person name="Lee Y."/>
            <person name="Kim K.H."/>
            <person name="Chun B.H."/>
            <person name="Jung H.S."/>
            <person name="Jeon C.O."/>
        </authorList>
    </citation>
    <scope>NUCLEOTIDE SEQUENCE [LARGE SCALE GENOMIC DNA]</scope>
    <source>
        <strain evidence="7 8">S2-17</strain>
    </source>
</reference>
<dbReference type="PANTHER" id="PTHR30346:SF28">
    <property type="entry name" value="HTH-TYPE TRANSCRIPTIONAL REGULATOR CYNR"/>
    <property type="match status" value="1"/>
</dbReference>
<dbReference type="InterPro" id="IPR036390">
    <property type="entry name" value="WH_DNA-bd_sf"/>
</dbReference>
<protein>
    <submittedName>
        <fullName evidence="7">LysR family transcriptional regulator</fullName>
    </submittedName>
</protein>
<organism evidence="7 8">
    <name type="scientific">Rhodococcus oxybenzonivorans</name>
    <dbReference type="NCBI Taxonomy" id="1990687"/>
    <lineage>
        <taxon>Bacteria</taxon>
        <taxon>Bacillati</taxon>
        <taxon>Actinomycetota</taxon>
        <taxon>Actinomycetes</taxon>
        <taxon>Mycobacteriales</taxon>
        <taxon>Nocardiaceae</taxon>
        <taxon>Rhodococcus</taxon>
    </lineage>
</organism>
<dbReference type="PRINTS" id="PR00039">
    <property type="entry name" value="HTHLYSR"/>
</dbReference>
<dbReference type="GO" id="GO:0032993">
    <property type="term" value="C:protein-DNA complex"/>
    <property type="evidence" value="ECO:0007669"/>
    <property type="project" value="TreeGrafter"/>
</dbReference>
<evidence type="ECO:0000256" key="1">
    <source>
        <dbReference type="ARBA" id="ARBA00009437"/>
    </source>
</evidence>
<dbReference type="AlphaFoldDB" id="A0A2S2C3R2"/>
<dbReference type="KEGG" id="roz:CBI38_13685"/>
<dbReference type="SUPFAM" id="SSF53850">
    <property type="entry name" value="Periplasmic binding protein-like II"/>
    <property type="match status" value="1"/>
</dbReference>
<keyword evidence="4" id="KW-0010">Activator</keyword>
<dbReference type="Proteomes" id="UP000245711">
    <property type="component" value="Chromosome"/>
</dbReference>
<evidence type="ECO:0000256" key="3">
    <source>
        <dbReference type="ARBA" id="ARBA00023125"/>
    </source>
</evidence>
<dbReference type="InterPro" id="IPR000847">
    <property type="entry name" value="LysR_HTH_N"/>
</dbReference>
<dbReference type="EMBL" id="CP021354">
    <property type="protein sequence ID" value="AWK75536.1"/>
    <property type="molecule type" value="Genomic_DNA"/>
</dbReference>
<proteinExistence type="inferred from homology"/>
<dbReference type="FunFam" id="1.10.10.10:FF:000001">
    <property type="entry name" value="LysR family transcriptional regulator"/>
    <property type="match status" value="1"/>
</dbReference>
<name>A0A2S2C3R2_9NOCA</name>
<dbReference type="SUPFAM" id="SSF46785">
    <property type="entry name" value="Winged helix' DNA-binding domain"/>
    <property type="match status" value="1"/>
</dbReference>
<feature type="domain" description="HTH lysR-type" evidence="6">
    <location>
        <begin position="5"/>
        <end position="62"/>
    </location>
</feature>
<dbReference type="Gene3D" id="1.10.10.10">
    <property type="entry name" value="Winged helix-like DNA-binding domain superfamily/Winged helix DNA-binding domain"/>
    <property type="match status" value="1"/>
</dbReference>
<evidence type="ECO:0000313" key="8">
    <source>
        <dbReference type="Proteomes" id="UP000245711"/>
    </source>
</evidence>
<dbReference type="Gene3D" id="3.40.190.10">
    <property type="entry name" value="Periplasmic binding protein-like II"/>
    <property type="match status" value="2"/>
</dbReference>
<evidence type="ECO:0000256" key="2">
    <source>
        <dbReference type="ARBA" id="ARBA00023015"/>
    </source>
</evidence>
<evidence type="ECO:0000259" key="6">
    <source>
        <dbReference type="PROSITE" id="PS50931"/>
    </source>
</evidence>
<dbReference type="RefSeq" id="WP_109335071.1">
    <property type="nucleotide sequence ID" value="NZ_CP021354.1"/>
</dbReference>
<dbReference type="OrthoDB" id="3176554at2"/>
<dbReference type="PANTHER" id="PTHR30346">
    <property type="entry name" value="TRANSCRIPTIONAL DUAL REGULATOR HCAR-RELATED"/>
    <property type="match status" value="1"/>
</dbReference>
<keyword evidence="2" id="KW-0805">Transcription regulation</keyword>
<keyword evidence="5" id="KW-0804">Transcription</keyword>
<dbReference type="GO" id="GO:0003677">
    <property type="term" value="F:DNA binding"/>
    <property type="evidence" value="ECO:0007669"/>
    <property type="project" value="UniProtKB-KW"/>
</dbReference>
<dbReference type="InterPro" id="IPR005119">
    <property type="entry name" value="LysR_subst-bd"/>
</dbReference>
<keyword evidence="8" id="KW-1185">Reference proteome</keyword>
<dbReference type="GO" id="GO:0003700">
    <property type="term" value="F:DNA-binding transcription factor activity"/>
    <property type="evidence" value="ECO:0007669"/>
    <property type="project" value="InterPro"/>
</dbReference>
<dbReference type="InterPro" id="IPR036388">
    <property type="entry name" value="WH-like_DNA-bd_sf"/>
</dbReference>
<evidence type="ECO:0000313" key="7">
    <source>
        <dbReference type="EMBL" id="AWK75536.1"/>
    </source>
</evidence>
<comment type="similarity">
    <text evidence="1">Belongs to the LysR transcriptional regulatory family.</text>
</comment>
<accession>A0A2S2C3R2</accession>
<dbReference type="Pfam" id="PF00126">
    <property type="entry name" value="HTH_1"/>
    <property type="match status" value="1"/>
</dbReference>
<gene>
    <name evidence="7" type="ORF">CBI38_13685</name>
</gene>
<dbReference type="PROSITE" id="PS50931">
    <property type="entry name" value="HTH_LYSR"/>
    <property type="match status" value="1"/>
</dbReference>